<dbReference type="EMBL" id="AKWR02000151">
    <property type="protein sequence ID" value="EMJ35831.1"/>
    <property type="molecule type" value="Genomic_DNA"/>
</dbReference>
<dbReference type="InterPro" id="IPR011448">
    <property type="entry name" value="DUF1554"/>
</dbReference>
<sequence length="450" mass="48410">MKIKYKIAVVSVFTLVFVACFNKSSGGDNSALSGLISLISDKQTLGPTTLNRNQLSGQNLQSAFPEGYIPYIFNTTSSLGAEHIGDFEGISGADAYCQSHIPSNIPTGIYKAMIVDGVNRVATMVGPNSTVGQKDWVFLPNQQYRRAEDGAFVMTTNSSGMIDFSNGAELNNPISKVATAAQWTGLNSNWTARLSSGGIPLNCGSWNSPGSRGVIGVSTRTDSEMLIAVNSMYQYEPYCYYSYVYGPYKLGLVCVEQSTTPKYIFVTSSTEEWHDGNFGGIAGADAYCQSQVPTNLPSGGIYKAMLVDGVNRVATTVGPNSTVGQKDWVLRGIQKYIRAEDGATIMITNSSGMVDLTYVGSSLENSFSQIAAAQWTGLNSDWTTWKSAGVPVTCNTWNTSKIDRYGVYGMSNSKDSNALKGESSGTFVTSCSNKFTSYGNYRLGLVCVEQ</sequence>
<feature type="domain" description="DUF1554" evidence="2">
    <location>
        <begin position="82"/>
        <end position="219"/>
    </location>
</feature>
<dbReference type="Gene3D" id="3.10.100.10">
    <property type="entry name" value="Mannose-Binding Protein A, subunit A"/>
    <property type="match status" value="2"/>
</dbReference>
<evidence type="ECO:0000313" key="3">
    <source>
        <dbReference type="EMBL" id="EMJ35831.1"/>
    </source>
</evidence>
<gene>
    <name evidence="3" type="ORF">LEP1GSC079_0677</name>
</gene>
<feature type="domain" description="DUF1554" evidence="2">
    <location>
        <begin position="272"/>
        <end position="413"/>
    </location>
</feature>
<dbReference type="Pfam" id="PF07588">
    <property type="entry name" value="DUF1554"/>
    <property type="match status" value="2"/>
</dbReference>
<dbReference type="InterPro" id="IPR016186">
    <property type="entry name" value="C-type_lectin-like/link_sf"/>
</dbReference>
<evidence type="ECO:0000259" key="2">
    <source>
        <dbReference type="Pfam" id="PF07588"/>
    </source>
</evidence>
<name>A0A0F6ICQ6_LEPIR</name>
<organism evidence="3 4">
    <name type="scientific">Leptospira interrogans str. FPW1039</name>
    <dbReference type="NCBI Taxonomy" id="1193040"/>
    <lineage>
        <taxon>Bacteria</taxon>
        <taxon>Pseudomonadati</taxon>
        <taxon>Spirochaetota</taxon>
        <taxon>Spirochaetia</taxon>
        <taxon>Leptospirales</taxon>
        <taxon>Leptospiraceae</taxon>
        <taxon>Leptospira</taxon>
    </lineage>
</organism>
<dbReference type="AlphaFoldDB" id="A0A0F6ICQ6"/>
<comment type="caution">
    <text evidence="3">The sequence shown here is derived from an EMBL/GenBank/DDBJ whole genome shotgun (WGS) entry which is preliminary data.</text>
</comment>
<dbReference type="Proteomes" id="UP000012164">
    <property type="component" value="Unassembled WGS sequence"/>
</dbReference>
<accession>A0A0F6ICQ6</accession>
<dbReference type="InterPro" id="IPR016187">
    <property type="entry name" value="CTDL_fold"/>
</dbReference>
<feature type="signal peptide" evidence="1">
    <location>
        <begin position="1"/>
        <end position="21"/>
    </location>
</feature>
<evidence type="ECO:0000256" key="1">
    <source>
        <dbReference type="SAM" id="SignalP"/>
    </source>
</evidence>
<dbReference type="SUPFAM" id="SSF56436">
    <property type="entry name" value="C-type lectin-like"/>
    <property type="match status" value="2"/>
</dbReference>
<proteinExistence type="predicted"/>
<reference evidence="3 4" key="1">
    <citation type="submission" date="2013-01" db="EMBL/GenBank/DDBJ databases">
        <authorList>
            <person name="Harkins D.M."/>
            <person name="Durkin A.S."/>
            <person name="Brinkac L.M."/>
            <person name="Haft D.H."/>
            <person name="Selengut J.D."/>
            <person name="Sanka R."/>
            <person name="DePew J."/>
            <person name="Purushe J."/>
            <person name="Peacock S.J."/>
            <person name="Thaipadungpanit J."/>
            <person name="Wuthiekanun V.W."/>
            <person name="Day N.P."/>
            <person name="Vinetz J.M."/>
            <person name="Sutton G.G."/>
            <person name="Nierman W.C."/>
            <person name="Fouts D.E."/>
        </authorList>
    </citation>
    <scope>NUCLEOTIDE SEQUENCE [LARGE SCALE GENOMIC DNA]</scope>
    <source>
        <strain evidence="3 4">FPW1039</strain>
    </source>
</reference>
<evidence type="ECO:0000313" key="4">
    <source>
        <dbReference type="Proteomes" id="UP000012164"/>
    </source>
</evidence>
<dbReference type="PROSITE" id="PS51257">
    <property type="entry name" value="PROKAR_LIPOPROTEIN"/>
    <property type="match status" value="1"/>
</dbReference>
<keyword evidence="1" id="KW-0732">Signal</keyword>
<protein>
    <submittedName>
        <fullName evidence="3">PF07588 family protein</fullName>
    </submittedName>
</protein>
<feature type="chain" id="PRO_5002504355" evidence="1">
    <location>
        <begin position="22"/>
        <end position="450"/>
    </location>
</feature>